<feature type="domain" description="Aminoglycoside phosphotransferase" evidence="2">
    <location>
        <begin position="25"/>
        <end position="269"/>
    </location>
</feature>
<comment type="similarity">
    <text evidence="1">Belongs to the pseudomonas-type ThrB family.</text>
</comment>
<dbReference type="Pfam" id="PF01636">
    <property type="entry name" value="APH"/>
    <property type="match status" value="1"/>
</dbReference>
<dbReference type="EMBL" id="JBHSDK010000061">
    <property type="protein sequence ID" value="MFC4337993.1"/>
    <property type="molecule type" value="Genomic_DNA"/>
</dbReference>
<evidence type="ECO:0000313" key="4">
    <source>
        <dbReference type="Proteomes" id="UP001595823"/>
    </source>
</evidence>
<dbReference type="Gene3D" id="3.30.200.20">
    <property type="entry name" value="Phosphorylase Kinase, domain 1"/>
    <property type="match status" value="1"/>
</dbReference>
<organism evidence="3 4">
    <name type="scientific">Salininema proteolyticum</name>
    <dbReference type="NCBI Taxonomy" id="1607685"/>
    <lineage>
        <taxon>Bacteria</taxon>
        <taxon>Bacillati</taxon>
        <taxon>Actinomycetota</taxon>
        <taxon>Actinomycetes</taxon>
        <taxon>Glycomycetales</taxon>
        <taxon>Glycomycetaceae</taxon>
        <taxon>Salininema</taxon>
    </lineage>
</organism>
<dbReference type="InterPro" id="IPR011009">
    <property type="entry name" value="Kinase-like_dom_sf"/>
</dbReference>
<evidence type="ECO:0000259" key="2">
    <source>
        <dbReference type="Pfam" id="PF01636"/>
    </source>
</evidence>
<keyword evidence="4" id="KW-1185">Reference proteome</keyword>
<gene>
    <name evidence="3" type="ORF">ACFPET_22630</name>
</gene>
<evidence type="ECO:0000313" key="3">
    <source>
        <dbReference type="EMBL" id="MFC4337993.1"/>
    </source>
</evidence>
<evidence type="ECO:0000256" key="1">
    <source>
        <dbReference type="ARBA" id="ARBA00038240"/>
    </source>
</evidence>
<dbReference type="RefSeq" id="WP_380625555.1">
    <property type="nucleotide sequence ID" value="NZ_JBHSDK010000061.1"/>
</dbReference>
<accession>A0ABV8U4D1</accession>
<dbReference type="PANTHER" id="PTHR21064:SF6">
    <property type="entry name" value="AMINOGLYCOSIDE PHOSPHOTRANSFERASE DOMAIN-CONTAINING PROTEIN"/>
    <property type="match status" value="1"/>
</dbReference>
<dbReference type="SUPFAM" id="SSF56112">
    <property type="entry name" value="Protein kinase-like (PK-like)"/>
    <property type="match status" value="1"/>
</dbReference>
<protein>
    <submittedName>
        <fullName evidence="3">Phosphotransferase enzyme family protein</fullName>
    </submittedName>
</protein>
<reference evidence="4" key="1">
    <citation type="journal article" date="2019" name="Int. J. Syst. Evol. Microbiol.">
        <title>The Global Catalogue of Microorganisms (GCM) 10K type strain sequencing project: providing services to taxonomists for standard genome sequencing and annotation.</title>
        <authorList>
            <consortium name="The Broad Institute Genomics Platform"/>
            <consortium name="The Broad Institute Genome Sequencing Center for Infectious Disease"/>
            <person name="Wu L."/>
            <person name="Ma J."/>
        </authorList>
    </citation>
    <scope>NUCLEOTIDE SEQUENCE [LARGE SCALE GENOMIC DNA]</scope>
    <source>
        <strain evidence="4">IBRC-M 10908</strain>
    </source>
</reference>
<dbReference type="Proteomes" id="UP001595823">
    <property type="component" value="Unassembled WGS sequence"/>
</dbReference>
<comment type="caution">
    <text evidence="3">The sequence shown here is derived from an EMBL/GenBank/DDBJ whole genome shotgun (WGS) entry which is preliminary data.</text>
</comment>
<dbReference type="InterPro" id="IPR002575">
    <property type="entry name" value="Aminoglycoside_PTrfase"/>
</dbReference>
<proteinExistence type="inferred from homology"/>
<dbReference type="Gene3D" id="3.90.1200.10">
    <property type="match status" value="1"/>
</dbReference>
<name>A0ABV8U4D1_9ACTN</name>
<sequence length="337" mass="37666">MTVAAPGLPDAALAHWELGPILQMKRVQTGLMNRSWRVDTASGPYLLKMFRDVKGPELQFQFRVLQALWNAGVPVVQPVPSRGGTSTIFVGGEEFGVFPWVGGRHRSGLSMSPASCRQLGDVIGRLHRTLHSSIPVDRPATFDQPMTTAEALRKVDRLLELMAAGRGDNTGFEAEAEKTLRLKRGLLVRLGDRRPPEASPKIIGYIHGDLHPHNVLHGQNDAVSAILDWDRLSVSAYAREMTRAAVFYFTYGDERGLDTERIQAFAAGYRTAFDVGTTEISLAAHQLWWDRLTDNWIVEWHYLRHNSACDHLLPGQTGLIKWWTLHYSQVEKALLAA</sequence>
<dbReference type="InterPro" id="IPR050249">
    <property type="entry name" value="Pseudomonas-type_ThrB"/>
</dbReference>
<dbReference type="PANTHER" id="PTHR21064">
    <property type="entry name" value="AMINOGLYCOSIDE PHOSPHOTRANSFERASE DOMAIN-CONTAINING PROTEIN-RELATED"/>
    <property type="match status" value="1"/>
</dbReference>